<evidence type="ECO:0000313" key="1">
    <source>
        <dbReference type="Ensembl" id="ENSMALP00000003792.1"/>
    </source>
</evidence>
<organism evidence="1 2">
    <name type="scientific">Monopterus albus</name>
    <name type="common">Swamp eel</name>
    <dbReference type="NCBI Taxonomy" id="43700"/>
    <lineage>
        <taxon>Eukaryota</taxon>
        <taxon>Metazoa</taxon>
        <taxon>Chordata</taxon>
        <taxon>Craniata</taxon>
        <taxon>Vertebrata</taxon>
        <taxon>Euteleostomi</taxon>
        <taxon>Actinopterygii</taxon>
        <taxon>Neopterygii</taxon>
        <taxon>Teleostei</taxon>
        <taxon>Neoteleostei</taxon>
        <taxon>Acanthomorphata</taxon>
        <taxon>Anabantaria</taxon>
        <taxon>Synbranchiformes</taxon>
        <taxon>Synbranchidae</taxon>
        <taxon>Monopterus</taxon>
    </lineage>
</organism>
<dbReference type="AlphaFoldDB" id="A0A3Q3IH47"/>
<protein>
    <recommendedName>
        <fullName evidence="3">LUC7-like (S. cerevisiae)</fullName>
    </recommendedName>
</protein>
<keyword evidence="2" id="KW-1185">Reference proteome</keyword>
<sequence>MSAQAQMRALLDQLMGTARDGSVYLCQPTSICKGVAEKPHVHRAEMRRGRGSSSLTSESAKVIFSTAVHTTSCLEL</sequence>
<proteinExistence type="predicted"/>
<dbReference type="Proteomes" id="UP000261600">
    <property type="component" value="Unplaced"/>
</dbReference>
<reference evidence="1" key="2">
    <citation type="submission" date="2025-09" db="UniProtKB">
        <authorList>
            <consortium name="Ensembl"/>
        </authorList>
    </citation>
    <scope>IDENTIFICATION</scope>
</reference>
<evidence type="ECO:0000313" key="2">
    <source>
        <dbReference type="Proteomes" id="UP000261600"/>
    </source>
</evidence>
<accession>A0A3Q3IH47</accession>
<evidence type="ECO:0008006" key="3">
    <source>
        <dbReference type="Google" id="ProtNLM"/>
    </source>
</evidence>
<name>A0A3Q3IH47_MONAL</name>
<reference evidence="1" key="1">
    <citation type="submission" date="2025-08" db="UniProtKB">
        <authorList>
            <consortium name="Ensembl"/>
        </authorList>
    </citation>
    <scope>IDENTIFICATION</scope>
</reference>
<dbReference type="Ensembl" id="ENSMALT00000003889.1">
    <property type="protein sequence ID" value="ENSMALP00000003792.1"/>
    <property type="gene ID" value="ENSMALG00000002780.1"/>
</dbReference>